<protein>
    <recommendedName>
        <fullName evidence="4">Stage III sporulation protein AF</fullName>
    </recommendedName>
</protein>
<keyword evidence="3" id="KW-1185">Reference proteome</keyword>
<reference evidence="2 3" key="1">
    <citation type="submission" date="2020-05" db="EMBL/GenBank/DDBJ databases">
        <authorList>
            <person name="Carlin C.R."/>
        </authorList>
    </citation>
    <scope>NUCLEOTIDE SEQUENCE [LARGE SCALE GENOMIC DNA]</scope>
    <source>
        <strain evidence="2 3">FSL W9-0585</strain>
    </source>
</reference>
<dbReference type="RefSeq" id="WP_181675749.1">
    <property type="nucleotide sequence ID" value="NZ_JABJVM010000003.1"/>
</dbReference>
<proteinExistence type="predicted"/>
<keyword evidence="1" id="KW-0472">Membrane</keyword>
<evidence type="ECO:0000256" key="1">
    <source>
        <dbReference type="SAM" id="Phobius"/>
    </source>
</evidence>
<organism evidence="2 3">
    <name type="scientific">Listeria rustica</name>
    <dbReference type="NCBI Taxonomy" id="2713503"/>
    <lineage>
        <taxon>Bacteria</taxon>
        <taxon>Bacillati</taxon>
        <taxon>Bacillota</taxon>
        <taxon>Bacilli</taxon>
        <taxon>Bacillales</taxon>
        <taxon>Listeriaceae</taxon>
        <taxon>Listeria</taxon>
    </lineage>
</organism>
<gene>
    <name evidence="2" type="ORF">HPK16_04140</name>
</gene>
<feature type="transmembrane region" description="Helical" evidence="1">
    <location>
        <begin position="6"/>
        <end position="25"/>
    </location>
</feature>
<evidence type="ECO:0000313" key="2">
    <source>
        <dbReference type="EMBL" id="MBA3925526.1"/>
    </source>
</evidence>
<dbReference type="EMBL" id="JABJVM010000003">
    <property type="protein sequence ID" value="MBA3925526.1"/>
    <property type="molecule type" value="Genomic_DNA"/>
</dbReference>
<feature type="transmembrane region" description="Helical" evidence="1">
    <location>
        <begin position="37"/>
        <end position="59"/>
    </location>
</feature>
<sequence length="78" mass="8955">MSFIEGNLQLVMMILITVAFVCFCLDFSGHATASRRIGKLTCVVVVLFVLLYDPMLHLYNQYLQELKQMAPEIWRGIT</sequence>
<accession>A0A7W1T4T7</accession>
<evidence type="ECO:0000313" key="3">
    <source>
        <dbReference type="Proteomes" id="UP000548787"/>
    </source>
</evidence>
<keyword evidence="1" id="KW-0812">Transmembrane</keyword>
<evidence type="ECO:0008006" key="4">
    <source>
        <dbReference type="Google" id="ProtNLM"/>
    </source>
</evidence>
<comment type="caution">
    <text evidence="2">The sequence shown here is derived from an EMBL/GenBank/DDBJ whole genome shotgun (WGS) entry which is preliminary data.</text>
</comment>
<dbReference type="Proteomes" id="UP000548787">
    <property type="component" value="Unassembled WGS sequence"/>
</dbReference>
<dbReference type="AlphaFoldDB" id="A0A7W1T4T7"/>
<name>A0A7W1T4T7_9LIST</name>
<keyword evidence="1" id="KW-1133">Transmembrane helix</keyword>
<reference evidence="2 3" key="2">
    <citation type="submission" date="2020-08" db="EMBL/GenBank/DDBJ databases">
        <title>Listeria ohnekaius sp. nov. and Listeria portnoyii sp. nov. isolated from non-agricultural and natural environments.</title>
        <authorList>
            <person name="Weller D."/>
            <person name="Belias A.M."/>
            <person name="Liao J."/>
            <person name="Guo S."/>
            <person name="Orsi R.H."/>
            <person name="Wiedmann M."/>
        </authorList>
    </citation>
    <scope>NUCLEOTIDE SEQUENCE [LARGE SCALE GENOMIC DNA]</scope>
    <source>
        <strain evidence="2 3">FSL W9-0585</strain>
    </source>
</reference>